<name>A0ABW7X175_9NOCA</name>
<reference evidence="1 2" key="1">
    <citation type="submission" date="2024-10" db="EMBL/GenBank/DDBJ databases">
        <title>The Natural Products Discovery Center: Release of the First 8490 Sequenced Strains for Exploring Actinobacteria Biosynthetic Diversity.</title>
        <authorList>
            <person name="Kalkreuter E."/>
            <person name="Kautsar S.A."/>
            <person name="Yang D."/>
            <person name="Bader C.D."/>
            <person name="Teijaro C.N."/>
            <person name="Fluegel L."/>
            <person name="Davis C.M."/>
            <person name="Simpson J.R."/>
            <person name="Lauterbach L."/>
            <person name="Steele A.D."/>
            <person name="Gui C."/>
            <person name="Meng S."/>
            <person name="Li G."/>
            <person name="Viehrig K."/>
            <person name="Ye F."/>
            <person name="Su P."/>
            <person name="Kiefer A.F."/>
            <person name="Nichols A."/>
            <person name="Cepeda A.J."/>
            <person name="Yan W."/>
            <person name="Fan B."/>
            <person name="Jiang Y."/>
            <person name="Adhikari A."/>
            <person name="Zheng C.-J."/>
            <person name="Schuster L."/>
            <person name="Cowan T.M."/>
            <person name="Smanski M.J."/>
            <person name="Chevrette M.G."/>
            <person name="De Carvalho L.P.S."/>
            <person name="Shen B."/>
        </authorList>
    </citation>
    <scope>NUCLEOTIDE SEQUENCE [LARGE SCALE GENOMIC DNA]</scope>
    <source>
        <strain evidence="1 2">NPDC019275</strain>
    </source>
</reference>
<dbReference type="Proteomes" id="UP001611415">
    <property type="component" value="Unassembled WGS sequence"/>
</dbReference>
<evidence type="ECO:0008006" key="3">
    <source>
        <dbReference type="Google" id="ProtNLM"/>
    </source>
</evidence>
<comment type="caution">
    <text evidence="1">The sequence shown here is derived from an EMBL/GenBank/DDBJ whole genome shotgun (WGS) entry which is preliminary data.</text>
</comment>
<sequence length="121" mass="12518">MSIERIGTILPTDDLPVTVALLTALFGVAPTFVDGDRWAQFDVGPSRIMVAGSDREGDAAALSVKVADLDAAVAALRGAGVALADPVTGPHERRAALEATPGTPWSVVLYEPHDSAKISGR</sequence>
<proteinExistence type="predicted"/>
<protein>
    <recommendedName>
        <fullName evidence="3">VOC domain-containing protein</fullName>
    </recommendedName>
</protein>
<gene>
    <name evidence="1" type="ORF">ACH49W_15915</name>
</gene>
<accession>A0ABW7X175</accession>
<dbReference type="RefSeq" id="WP_357404545.1">
    <property type="nucleotide sequence ID" value="NZ_JBEYCD010000005.1"/>
</dbReference>
<keyword evidence="2" id="KW-1185">Reference proteome</keyword>
<evidence type="ECO:0000313" key="2">
    <source>
        <dbReference type="Proteomes" id="UP001611415"/>
    </source>
</evidence>
<dbReference type="SUPFAM" id="SSF54593">
    <property type="entry name" value="Glyoxalase/Bleomycin resistance protein/Dihydroxybiphenyl dioxygenase"/>
    <property type="match status" value="1"/>
</dbReference>
<dbReference type="EMBL" id="JBIRYO010000009">
    <property type="protein sequence ID" value="MFI2474861.1"/>
    <property type="molecule type" value="Genomic_DNA"/>
</dbReference>
<evidence type="ECO:0000313" key="1">
    <source>
        <dbReference type="EMBL" id="MFI2474861.1"/>
    </source>
</evidence>
<dbReference type="InterPro" id="IPR029068">
    <property type="entry name" value="Glyas_Bleomycin-R_OHBP_Dase"/>
</dbReference>
<dbReference type="Gene3D" id="3.10.180.10">
    <property type="entry name" value="2,3-Dihydroxybiphenyl 1,2-Dioxygenase, domain 1"/>
    <property type="match status" value="1"/>
</dbReference>
<organism evidence="1 2">
    <name type="scientific">Nocardia xishanensis</name>
    <dbReference type="NCBI Taxonomy" id="238964"/>
    <lineage>
        <taxon>Bacteria</taxon>
        <taxon>Bacillati</taxon>
        <taxon>Actinomycetota</taxon>
        <taxon>Actinomycetes</taxon>
        <taxon>Mycobacteriales</taxon>
        <taxon>Nocardiaceae</taxon>
        <taxon>Nocardia</taxon>
    </lineage>
</organism>